<sequence length="593" mass="67709">MDRTPPAAKSDEIELYIRTYYSLLRSTGPVRIRSLEDTHMGMRSSLHHLADRPDIDISALVYSALRLPEEIVDVHLVVMGQMEDVFEREGYLIESWQAVKARARRRKYYYDKQTHTLAAFVASVSDIDDLVPCMTAFQIEWNKIHERLNNGQIREQLLNHRIGELTLDEHRLAAIAQALDLTPGEMERLAQLWPGPQLAINLQKAARRRLDLRMTVLGSGLGDYRRSVQHWWGRLESAAAHLNLGERPIYFVSSNTHSLANLVSGLAWELQEEVLEYVRRENPEGLLTELNALPPNSSGHLLNFLYYASRLYLSSLREQDHVSALVRERERTAGITRVSDPHCLDVEAQIFELRCIDRARIDPRLHVLSDEEWALLKESNALILNIDYPLGMAAYHIFSQVSTAVGRIMGVYVLGKAATLNGRVGDVMIPNVVYDEHSQNTFLFRNCFTATDVSSLLYFGTVFDNQKAVTVRGTLLQNRQFMHVFYEEGYTDIEMEAGPYLSGIYEDVYPQRYPINEIVNLFINVPYDIGLLHYASDTPISRRQTLLSKSMSYFGVDATYATSIAVLRRILRQEAARMAQLKKGNSPLTLPHR</sequence>
<dbReference type="InterPro" id="IPR054204">
    <property type="entry name" value="DUF6909"/>
</dbReference>
<name>A0A7C1JV71_9CHLR</name>
<organism evidence="1">
    <name type="scientific">Caldilinea aerophila</name>
    <dbReference type="NCBI Taxonomy" id="133453"/>
    <lineage>
        <taxon>Bacteria</taxon>
        <taxon>Bacillati</taxon>
        <taxon>Chloroflexota</taxon>
        <taxon>Caldilineae</taxon>
        <taxon>Caldilineales</taxon>
        <taxon>Caldilineaceae</taxon>
        <taxon>Caldilinea</taxon>
    </lineage>
</organism>
<comment type="caution">
    <text evidence="1">The sequence shown here is derived from an EMBL/GenBank/DDBJ whole genome shotgun (WGS) entry which is preliminary data.</text>
</comment>
<evidence type="ECO:0000313" key="1">
    <source>
        <dbReference type="EMBL" id="HDX30268.1"/>
    </source>
</evidence>
<dbReference type="EMBL" id="DSMG01000032">
    <property type="protein sequence ID" value="HDX30268.1"/>
    <property type="molecule type" value="Genomic_DNA"/>
</dbReference>
<protein>
    <submittedName>
        <fullName evidence="1">Uncharacterized protein</fullName>
    </submittedName>
</protein>
<gene>
    <name evidence="1" type="ORF">ENQ20_02115</name>
</gene>
<accession>A0A7C1JV71</accession>
<reference evidence="1" key="1">
    <citation type="journal article" date="2020" name="mSystems">
        <title>Genome- and Community-Level Interaction Insights into Carbon Utilization and Element Cycling Functions of Hydrothermarchaeota in Hydrothermal Sediment.</title>
        <authorList>
            <person name="Zhou Z."/>
            <person name="Liu Y."/>
            <person name="Xu W."/>
            <person name="Pan J."/>
            <person name="Luo Z.H."/>
            <person name="Li M."/>
        </authorList>
    </citation>
    <scope>NUCLEOTIDE SEQUENCE [LARGE SCALE GENOMIC DNA]</scope>
    <source>
        <strain evidence="1">SpSt-289</strain>
    </source>
</reference>
<proteinExistence type="predicted"/>
<dbReference type="Pfam" id="PF21850">
    <property type="entry name" value="DUF6909"/>
    <property type="match status" value="1"/>
</dbReference>
<dbReference type="AlphaFoldDB" id="A0A7C1JV71"/>